<proteinExistence type="predicted"/>
<name>K1P778_MAGGI</name>
<feature type="compositionally biased region" description="Pro residues" evidence="1">
    <location>
        <begin position="200"/>
        <end position="209"/>
    </location>
</feature>
<feature type="compositionally biased region" description="Polar residues" evidence="1">
    <location>
        <begin position="280"/>
        <end position="299"/>
    </location>
</feature>
<gene>
    <name evidence="2" type="ORF">CGI_10000864</name>
</gene>
<dbReference type="HOGENOM" id="CLU_931408_0_0_1"/>
<protein>
    <submittedName>
        <fullName evidence="2">Uncharacterized protein</fullName>
    </submittedName>
</protein>
<evidence type="ECO:0000313" key="2">
    <source>
        <dbReference type="EMBL" id="EKC17428.1"/>
    </source>
</evidence>
<feature type="region of interest" description="Disordered" evidence="1">
    <location>
        <begin position="1"/>
        <end position="299"/>
    </location>
</feature>
<feature type="compositionally biased region" description="Basic and acidic residues" evidence="1">
    <location>
        <begin position="210"/>
        <end position="220"/>
    </location>
</feature>
<reference evidence="2" key="1">
    <citation type="journal article" date="2012" name="Nature">
        <title>The oyster genome reveals stress adaptation and complexity of shell formation.</title>
        <authorList>
            <person name="Zhang G."/>
            <person name="Fang X."/>
            <person name="Guo X."/>
            <person name="Li L."/>
            <person name="Luo R."/>
            <person name="Xu F."/>
            <person name="Yang P."/>
            <person name="Zhang L."/>
            <person name="Wang X."/>
            <person name="Qi H."/>
            <person name="Xiong Z."/>
            <person name="Que H."/>
            <person name="Xie Y."/>
            <person name="Holland P.W."/>
            <person name="Paps J."/>
            <person name="Zhu Y."/>
            <person name="Wu F."/>
            <person name="Chen Y."/>
            <person name="Wang J."/>
            <person name="Peng C."/>
            <person name="Meng J."/>
            <person name="Yang L."/>
            <person name="Liu J."/>
            <person name="Wen B."/>
            <person name="Zhang N."/>
            <person name="Huang Z."/>
            <person name="Zhu Q."/>
            <person name="Feng Y."/>
            <person name="Mount A."/>
            <person name="Hedgecock D."/>
            <person name="Xu Z."/>
            <person name="Liu Y."/>
            <person name="Domazet-Loso T."/>
            <person name="Du Y."/>
            <person name="Sun X."/>
            <person name="Zhang S."/>
            <person name="Liu B."/>
            <person name="Cheng P."/>
            <person name="Jiang X."/>
            <person name="Li J."/>
            <person name="Fan D."/>
            <person name="Wang W."/>
            <person name="Fu W."/>
            <person name="Wang T."/>
            <person name="Wang B."/>
            <person name="Zhang J."/>
            <person name="Peng Z."/>
            <person name="Li Y."/>
            <person name="Li N."/>
            <person name="Wang J."/>
            <person name="Chen M."/>
            <person name="He Y."/>
            <person name="Tan F."/>
            <person name="Song X."/>
            <person name="Zheng Q."/>
            <person name="Huang R."/>
            <person name="Yang H."/>
            <person name="Du X."/>
            <person name="Chen L."/>
            <person name="Yang M."/>
            <person name="Gaffney P.M."/>
            <person name="Wang S."/>
            <person name="Luo L."/>
            <person name="She Z."/>
            <person name="Ming Y."/>
            <person name="Huang W."/>
            <person name="Zhang S."/>
            <person name="Huang B."/>
            <person name="Zhang Y."/>
            <person name="Qu T."/>
            <person name="Ni P."/>
            <person name="Miao G."/>
            <person name="Wang J."/>
            <person name="Wang Q."/>
            <person name="Steinberg C.E."/>
            <person name="Wang H."/>
            <person name="Li N."/>
            <person name="Qian L."/>
            <person name="Zhang G."/>
            <person name="Li Y."/>
            <person name="Yang H."/>
            <person name="Liu X."/>
            <person name="Wang J."/>
            <person name="Yin Y."/>
            <person name="Wang J."/>
        </authorList>
    </citation>
    <scope>NUCLEOTIDE SEQUENCE [LARGE SCALE GENOMIC DNA]</scope>
    <source>
        <strain evidence="2">05x7-T-G4-1.051#20</strain>
    </source>
</reference>
<dbReference type="EMBL" id="JH822964">
    <property type="protein sequence ID" value="EKC17428.1"/>
    <property type="molecule type" value="Genomic_DNA"/>
</dbReference>
<feature type="compositionally biased region" description="Basic and acidic residues" evidence="1">
    <location>
        <begin position="1"/>
        <end position="152"/>
    </location>
</feature>
<evidence type="ECO:0000256" key="1">
    <source>
        <dbReference type="SAM" id="MobiDB-lite"/>
    </source>
</evidence>
<organism evidence="2">
    <name type="scientific">Magallana gigas</name>
    <name type="common">Pacific oyster</name>
    <name type="synonym">Crassostrea gigas</name>
    <dbReference type="NCBI Taxonomy" id="29159"/>
    <lineage>
        <taxon>Eukaryota</taxon>
        <taxon>Metazoa</taxon>
        <taxon>Spiralia</taxon>
        <taxon>Lophotrochozoa</taxon>
        <taxon>Mollusca</taxon>
        <taxon>Bivalvia</taxon>
        <taxon>Autobranchia</taxon>
        <taxon>Pteriomorphia</taxon>
        <taxon>Ostreida</taxon>
        <taxon>Ostreoidea</taxon>
        <taxon>Ostreidae</taxon>
        <taxon>Magallana</taxon>
    </lineage>
</organism>
<accession>K1P778</accession>
<dbReference type="InParanoid" id="K1P778"/>
<sequence length="299" mass="35030">MLYSKGADDSQRRNEKWRQNSQERRYEDSRGRSDSRGRDRRRDGSRERRDHPGYSRDRHGDRRDHRRDSRDYYDRREGSRERHRSDSYSSHYDRREDSRDRDYRDYYRGDPSKKFDERFSSERMESQYGDRGRHDIDRFDTVPHTVIDRSLERPNSPVNYYHGTLESLTQPVMRSPPKAEPTPPTAKPLKSILKKKTNTEPPPVVPPAEDPYRIQIDHRLGPPPRQDFNSGRPPAEPAMDIEDEERFLYGEAEKTETPTSKPPLWTQPFAAGLYQPPGSGAQQSNTFPVLAATTSGHRG</sequence>
<feature type="compositionally biased region" description="Basic and acidic residues" evidence="1">
    <location>
        <begin position="246"/>
        <end position="256"/>
    </location>
</feature>
<dbReference type="AlphaFoldDB" id="K1P778"/>